<protein>
    <recommendedName>
        <fullName evidence="1">DUF1559 domain-containing protein</fullName>
    </recommendedName>
</protein>
<dbReference type="EMBL" id="CP036348">
    <property type="protein sequence ID" value="QDV68912.1"/>
    <property type="molecule type" value="Genomic_DNA"/>
</dbReference>
<dbReference type="PANTHER" id="PTHR30093">
    <property type="entry name" value="GENERAL SECRETION PATHWAY PROTEIN G"/>
    <property type="match status" value="1"/>
</dbReference>
<dbReference type="Pfam" id="PF07963">
    <property type="entry name" value="N_methyl"/>
    <property type="match status" value="1"/>
</dbReference>
<organism evidence="2 3">
    <name type="scientific">Rosistilla carotiformis</name>
    <dbReference type="NCBI Taxonomy" id="2528017"/>
    <lineage>
        <taxon>Bacteria</taxon>
        <taxon>Pseudomonadati</taxon>
        <taxon>Planctomycetota</taxon>
        <taxon>Planctomycetia</taxon>
        <taxon>Pirellulales</taxon>
        <taxon>Pirellulaceae</taxon>
        <taxon>Rosistilla</taxon>
    </lineage>
</organism>
<keyword evidence="3" id="KW-1185">Reference proteome</keyword>
<name>A0A518JTN0_9BACT</name>
<proteinExistence type="predicted"/>
<dbReference type="PANTHER" id="PTHR30093:SF2">
    <property type="entry name" value="TYPE II SECRETION SYSTEM PROTEIN H"/>
    <property type="match status" value="1"/>
</dbReference>
<dbReference type="InterPro" id="IPR012902">
    <property type="entry name" value="N_methyl_site"/>
</dbReference>
<dbReference type="Gene3D" id="3.30.700.10">
    <property type="entry name" value="Glycoprotein, Type 4 Pilin"/>
    <property type="match status" value="1"/>
</dbReference>
<dbReference type="OrthoDB" id="289947at2"/>
<gene>
    <name evidence="2" type="ORF">Poly24_26250</name>
</gene>
<evidence type="ECO:0000259" key="1">
    <source>
        <dbReference type="Pfam" id="PF07596"/>
    </source>
</evidence>
<evidence type="ECO:0000313" key="2">
    <source>
        <dbReference type="EMBL" id="QDV68912.1"/>
    </source>
</evidence>
<feature type="domain" description="DUF1559" evidence="1">
    <location>
        <begin position="34"/>
        <end position="307"/>
    </location>
</feature>
<dbReference type="Pfam" id="PF07596">
    <property type="entry name" value="SBP_bac_10"/>
    <property type="match status" value="1"/>
</dbReference>
<dbReference type="RefSeq" id="WP_145095546.1">
    <property type="nucleotide sequence ID" value="NZ_CP036348.1"/>
</dbReference>
<dbReference type="InterPro" id="IPR011453">
    <property type="entry name" value="DUF1559"/>
</dbReference>
<dbReference type="SUPFAM" id="SSF54523">
    <property type="entry name" value="Pili subunits"/>
    <property type="match status" value="1"/>
</dbReference>
<dbReference type="Proteomes" id="UP000315082">
    <property type="component" value="Chromosome"/>
</dbReference>
<sequence length="324" mass="35261">MRSRSIRPAFTLVELLVVIAIIGILVGLLLPAVQAAREAARRMQCTNNVRQIGLACHNYHSTLRRMPPGRLVYDGTNSAGAPTKVVTGFLAMLLPYMEGANLHDIYDQTYGFDDVANQTAVNMEVAAFTCPSPPGDRTMPIYSGWNMGWTTDPAALDPTLTGFETSYQGVRGLHHLSGDPSTGQTHVWDEKCGILNETGSRFADITDGTNNTLLLFEMTGKPTHWLFGKVQPTATNAQFYSYGPWAGNNGVGIYNWSNDGLTKGCDTCNRFINVDNEASPYGFHPGVVVIVLADGSTRTLAETVDAQVFVDLCRKQDGNVLGDY</sequence>
<accession>A0A518JTN0</accession>
<dbReference type="InterPro" id="IPR045584">
    <property type="entry name" value="Pilin-like"/>
</dbReference>
<dbReference type="KEGG" id="rcf:Poly24_26250"/>
<dbReference type="NCBIfam" id="TIGR02532">
    <property type="entry name" value="IV_pilin_GFxxxE"/>
    <property type="match status" value="1"/>
</dbReference>
<reference evidence="2 3" key="1">
    <citation type="submission" date="2019-02" db="EMBL/GenBank/DDBJ databases">
        <title>Deep-cultivation of Planctomycetes and their phenomic and genomic characterization uncovers novel biology.</title>
        <authorList>
            <person name="Wiegand S."/>
            <person name="Jogler M."/>
            <person name="Boedeker C."/>
            <person name="Pinto D."/>
            <person name="Vollmers J."/>
            <person name="Rivas-Marin E."/>
            <person name="Kohn T."/>
            <person name="Peeters S.H."/>
            <person name="Heuer A."/>
            <person name="Rast P."/>
            <person name="Oberbeckmann S."/>
            <person name="Bunk B."/>
            <person name="Jeske O."/>
            <person name="Meyerdierks A."/>
            <person name="Storesund J.E."/>
            <person name="Kallscheuer N."/>
            <person name="Luecker S."/>
            <person name="Lage O.M."/>
            <person name="Pohl T."/>
            <person name="Merkel B.J."/>
            <person name="Hornburger P."/>
            <person name="Mueller R.-W."/>
            <person name="Bruemmer F."/>
            <person name="Labrenz M."/>
            <person name="Spormann A.M."/>
            <person name="Op den Camp H."/>
            <person name="Overmann J."/>
            <person name="Amann R."/>
            <person name="Jetten M.S.M."/>
            <person name="Mascher T."/>
            <person name="Medema M.H."/>
            <person name="Devos D.P."/>
            <person name="Kaster A.-K."/>
            <person name="Ovreas L."/>
            <person name="Rohde M."/>
            <person name="Galperin M.Y."/>
            <person name="Jogler C."/>
        </authorList>
    </citation>
    <scope>NUCLEOTIDE SEQUENCE [LARGE SCALE GENOMIC DNA]</scope>
    <source>
        <strain evidence="2 3">Poly24</strain>
    </source>
</reference>
<evidence type="ECO:0000313" key="3">
    <source>
        <dbReference type="Proteomes" id="UP000315082"/>
    </source>
</evidence>
<dbReference type="AlphaFoldDB" id="A0A518JTN0"/>